<sequence>MIETNSTNEEFSLVAKGREFLDQGDISSAVKCYEKAFDPEAMDETEARSMLIEARSHLSRKHFLEALESFEEALLMGTDVQRRQALDAILNIAEIRSRVGTLTEQLGIMLEEIATQWPIVRESIVFVSEDENVVLLSRDAVDKIPGHLAKASRISRLPQHLADRELPIDADRCVPYADEEDLRFIVELARALASYKEPEDL</sequence>
<protein>
    <submittedName>
        <fullName evidence="1">Tetratricopeptide repeat protein</fullName>
    </submittedName>
</protein>
<accession>A0A9D6Z6S5</accession>
<dbReference type="Gene3D" id="1.25.40.10">
    <property type="entry name" value="Tetratricopeptide repeat domain"/>
    <property type="match status" value="1"/>
</dbReference>
<comment type="caution">
    <text evidence="1">The sequence shown here is derived from an EMBL/GenBank/DDBJ whole genome shotgun (WGS) entry which is preliminary data.</text>
</comment>
<evidence type="ECO:0000313" key="2">
    <source>
        <dbReference type="Proteomes" id="UP000807825"/>
    </source>
</evidence>
<dbReference type="AlphaFoldDB" id="A0A9D6Z6S5"/>
<evidence type="ECO:0000313" key="1">
    <source>
        <dbReference type="EMBL" id="MBI5250396.1"/>
    </source>
</evidence>
<dbReference type="EMBL" id="JACRDE010000340">
    <property type="protein sequence ID" value="MBI5250396.1"/>
    <property type="molecule type" value="Genomic_DNA"/>
</dbReference>
<name>A0A9D6Z6S5_9BACT</name>
<reference evidence="1" key="1">
    <citation type="submission" date="2020-07" db="EMBL/GenBank/DDBJ databases">
        <title>Huge and variable diversity of episymbiotic CPR bacteria and DPANN archaea in groundwater ecosystems.</title>
        <authorList>
            <person name="He C.Y."/>
            <person name="Keren R."/>
            <person name="Whittaker M."/>
            <person name="Farag I.F."/>
            <person name="Doudna J."/>
            <person name="Cate J.H.D."/>
            <person name="Banfield J.F."/>
        </authorList>
    </citation>
    <scope>NUCLEOTIDE SEQUENCE</scope>
    <source>
        <strain evidence="1">NC_groundwater_1664_Pr3_B-0.1um_52_9</strain>
    </source>
</reference>
<proteinExistence type="predicted"/>
<organism evidence="1 2">
    <name type="scientific">Desulfomonile tiedjei</name>
    <dbReference type="NCBI Taxonomy" id="2358"/>
    <lineage>
        <taxon>Bacteria</taxon>
        <taxon>Pseudomonadati</taxon>
        <taxon>Thermodesulfobacteriota</taxon>
        <taxon>Desulfomonilia</taxon>
        <taxon>Desulfomonilales</taxon>
        <taxon>Desulfomonilaceae</taxon>
        <taxon>Desulfomonile</taxon>
    </lineage>
</organism>
<dbReference type="InterPro" id="IPR011990">
    <property type="entry name" value="TPR-like_helical_dom_sf"/>
</dbReference>
<gene>
    <name evidence="1" type="ORF">HY912_12950</name>
</gene>
<dbReference type="Proteomes" id="UP000807825">
    <property type="component" value="Unassembled WGS sequence"/>
</dbReference>
<dbReference type="SUPFAM" id="SSF48452">
    <property type="entry name" value="TPR-like"/>
    <property type="match status" value="1"/>
</dbReference>